<feature type="non-terminal residue" evidence="14">
    <location>
        <position position="77"/>
    </location>
</feature>
<keyword evidence="6 13" id="KW-0812">Transmembrane</keyword>
<dbReference type="GO" id="GO:0006122">
    <property type="term" value="P:mitochondrial electron transport, ubiquinol to cytochrome c"/>
    <property type="evidence" value="ECO:0007669"/>
    <property type="project" value="UniProtKB-UniRule"/>
</dbReference>
<dbReference type="Gene3D" id="1.20.5.210">
    <property type="entry name" value="Cytochrome b-c1 complex subunit 8"/>
    <property type="match status" value="1"/>
</dbReference>
<name>A0A094ZMH6_SCHHA</name>
<accession>A0A094ZMH6</accession>
<evidence type="ECO:0000256" key="4">
    <source>
        <dbReference type="ARBA" id="ARBA00022448"/>
    </source>
</evidence>
<proteinExistence type="inferred from homology"/>
<protein>
    <recommendedName>
        <fullName evidence="3 13">Cytochrome b-c1 complex subunit 8</fullName>
    </recommendedName>
    <alternativeName>
        <fullName evidence="13">Complex III subunit 8</fullName>
    </alternativeName>
</protein>
<dbReference type="EMBL" id="KL250723">
    <property type="protein sequence ID" value="KGB35865.1"/>
    <property type="molecule type" value="Genomic_DNA"/>
</dbReference>
<keyword evidence="8 13" id="KW-0249">Electron transport</keyword>
<dbReference type="PANTHER" id="PTHR12119:SF2">
    <property type="entry name" value="CYTOCHROME B-C1 COMPLEX SUBUNIT 8"/>
    <property type="match status" value="1"/>
</dbReference>
<dbReference type="AlphaFoldDB" id="A0A094ZMH6"/>
<keyword evidence="4 13" id="KW-0813">Transport</keyword>
<dbReference type="GO" id="GO:0005743">
    <property type="term" value="C:mitochondrial inner membrane"/>
    <property type="evidence" value="ECO:0007669"/>
    <property type="project" value="UniProtKB-SubCell"/>
</dbReference>
<evidence type="ECO:0000256" key="8">
    <source>
        <dbReference type="ARBA" id="ARBA00022982"/>
    </source>
</evidence>
<keyword evidence="9 13" id="KW-1133">Transmembrane helix</keyword>
<evidence type="ECO:0000256" key="12">
    <source>
        <dbReference type="ARBA" id="ARBA00047105"/>
    </source>
</evidence>
<comment type="similarity">
    <text evidence="2 13">Belongs to the UQCRQ/QCR8 family.</text>
</comment>
<evidence type="ECO:0000256" key="7">
    <source>
        <dbReference type="ARBA" id="ARBA00022792"/>
    </source>
</evidence>
<evidence type="ECO:0000256" key="11">
    <source>
        <dbReference type="ARBA" id="ARBA00023136"/>
    </source>
</evidence>
<evidence type="ECO:0000256" key="9">
    <source>
        <dbReference type="ARBA" id="ARBA00022989"/>
    </source>
</evidence>
<evidence type="ECO:0000256" key="1">
    <source>
        <dbReference type="ARBA" id="ARBA00004434"/>
    </source>
</evidence>
<dbReference type="FunFam" id="1.20.5.210:FF:000001">
    <property type="entry name" value="Cytochrome b-c1 complex subunit 8"/>
    <property type="match status" value="1"/>
</dbReference>
<evidence type="ECO:0000313" key="14">
    <source>
        <dbReference type="EMBL" id="KGB35865.1"/>
    </source>
</evidence>
<feature type="transmembrane region" description="Helical" evidence="13">
    <location>
        <begin position="44"/>
        <end position="61"/>
    </location>
</feature>
<keyword evidence="7 13" id="KW-0999">Mitochondrion inner membrane</keyword>
<evidence type="ECO:0000256" key="13">
    <source>
        <dbReference type="RuleBase" id="RU368118"/>
    </source>
</evidence>
<evidence type="ECO:0000256" key="6">
    <source>
        <dbReference type="ARBA" id="ARBA00022692"/>
    </source>
</evidence>
<keyword evidence="5 13" id="KW-0679">Respiratory chain</keyword>
<comment type="subunit">
    <text evidence="12 13">Component of the ubiquinol-cytochrome c oxidoreductase (cytochrome b-c1 complex, complex III, CIII), a multisubunit enzyme composed of 11 subunits. The complex is composed of 3 respiratory subunits cytochrome b, cytochrome c1 and Rieske protein UQCRFS1, 2 core protein subunits UQCRC1/QCR1 and UQCRC2/QCR2, and 6 low-molecular weight protein subunits UQCRH/QCR6, UQCRB/QCR7, UQCRQ/QCR8, UQCR10/QCR9, UQCR11/QCR10 and subunit 9, the cleavage product of Rieske protein UQCRFS1. The complex exists as an obligatory dimer and forms supercomplexes (SCs) in the inner mitochondrial membrane with NADH-ubiquinone oxidoreductase (complex I, CI) and cytochrome c oxidase (complex IV, CIV), resulting in different assemblies (supercomplex SCI(1)III(2)IV(1) and megacomplex MCI(2)III(2)IV(2)). Interacts with UQCC6.</text>
</comment>
<comment type="function">
    <text evidence="13">Component of the ubiquinol-cytochrome c oxidoreductase, a multisubunit transmembrane complex that is part of the mitochondrial electron transport chain which drives oxidative phosphorylation. The complex plays an important role in the uptake of multiple carbon sources present in different host niches.</text>
</comment>
<sequence>MKFGHLNYRRGVITYSLSPYEQKAFAGFFTHGFPNLMRRFREKVLVVGTPFVLCYMVIEWANEENRRSKRKGAHVHE</sequence>
<dbReference type="InterPro" id="IPR036642">
    <property type="entry name" value="Cyt_bc1_su8_sf"/>
</dbReference>
<dbReference type="PANTHER" id="PTHR12119">
    <property type="entry name" value="UBIQUINOL-CYTOCHROME C REDUCTASE COMPLEX UBIQUINONE-BINDING PROTEIN QP-C"/>
    <property type="match status" value="1"/>
</dbReference>
<evidence type="ECO:0000256" key="3">
    <source>
        <dbReference type="ARBA" id="ARBA00016324"/>
    </source>
</evidence>
<gene>
    <name evidence="14" type="ORF">MS3_04132</name>
</gene>
<keyword evidence="10 13" id="KW-0496">Mitochondrion</keyword>
<reference evidence="14" key="1">
    <citation type="journal article" date="2012" name="Nat. Genet.">
        <title>Whole-genome sequence of Schistosoma haematobium.</title>
        <authorList>
            <person name="Young N.D."/>
            <person name="Jex A.R."/>
            <person name="Li B."/>
            <person name="Liu S."/>
            <person name="Yang L."/>
            <person name="Xiong Z."/>
            <person name="Li Y."/>
            <person name="Cantacessi C."/>
            <person name="Hall R.S."/>
            <person name="Xu X."/>
            <person name="Chen F."/>
            <person name="Wu X."/>
            <person name="Zerlotini A."/>
            <person name="Oliveira G."/>
            <person name="Hofmann A."/>
            <person name="Zhang G."/>
            <person name="Fang X."/>
            <person name="Kang Y."/>
            <person name="Campbell B.E."/>
            <person name="Loukas A."/>
            <person name="Ranganathan S."/>
            <person name="Rollinson D."/>
            <person name="Rinaldi G."/>
            <person name="Brindley P.J."/>
            <person name="Yang H."/>
            <person name="Wang J."/>
            <person name="Wang J."/>
            <person name="Gasser R.B."/>
        </authorList>
    </citation>
    <scope>NUCLEOTIDE SEQUENCE [LARGE SCALE GENOMIC DNA]</scope>
</reference>
<dbReference type="SUPFAM" id="SSF81508">
    <property type="entry name" value="Ubiquinone-binding protein QP-C of cytochrome bc1 complex (Ubiquinol-cytochrome c reductase)"/>
    <property type="match status" value="1"/>
</dbReference>
<dbReference type="GO" id="GO:0045275">
    <property type="term" value="C:respiratory chain complex III"/>
    <property type="evidence" value="ECO:0007669"/>
    <property type="project" value="UniProtKB-UniRule"/>
</dbReference>
<dbReference type="STRING" id="6185.A0A094ZMH6"/>
<evidence type="ECO:0000256" key="2">
    <source>
        <dbReference type="ARBA" id="ARBA00007668"/>
    </source>
</evidence>
<dbReference type="InterPro" id="IPR004205">
    <property type="entry name" value="Cyt_bc1_su8"/>
</dbReference>
<keyword evidence="11 13" id="KW-0472">Membrane</keyword>
<evidence type="ECO:0000256" key="10">
    <source>
        <dbReference type="ARBA" id="ARBA00023128"/>
    </source>
</evidence>
<dbReference type="Pfam" id="PF02939">
    <property type="entry name" value="UcrQ"/>
    <property type="match status" value="1"/>
</dbReference>
<comment type="subcellular location">
    <subcellularLocation>
        <location evidence="1 13">Mitochondrion inner membrane</location>
        <topology evidence="1 13">Single-pass membrane protein</topology>
    </subcellularLocation>
</comment>
<organism evidence="14">
    <name type="scientific">Schistosoma haematobium</name>
    <name type="common">Blood fluke</name>
    <dbReference type="NCBI Taxonomy" id="6185"/>
    <lineage>
        <taxon>Eukaryota</taxon>
        <taxon>Metazoa</taxon>
        <taxon>Spiralia</taxon>
        <taxon>Lophotrochozoa</taxon>
        <taxon>Platyhelminthes</taxon>
        <taxon>Trematoda</taxon>
        <taxon>Digenea</taxon>
        <taxon>Strigeidida</taxon>
        <taxon>Schistosomatoidea</taxon>
        <taxon>Schistosomatidae</taxon>
        <taxon>Schistosoma</taxon>
    </lineage>
</organism>
<evidence type="ECO:0000256" key="5">
    <source>
        <dbReference type="ARBA" id="ARBA00022660"/>
    </source>
</evidence>